<dbReference type="PANTHER" id="PTHR43861">
    <property type="entry name" value="TRANS-ACONITATE 2-METHYLTRANSFERASE-RELATED"/>
    <property type="match status" value="1"/>
</dbReference>
<dbReference type="Gene3D" id="6.10.250.3100">
    <property type="match status" value="1"/>
</dbReference>
<reference evidence="3 4" key="1">
    <citation type="journal article" date="2016" name="Nat. Commun.">
        <title>Thousands of microbial genomes shed light on interconnected biogeochemical processes in an aquifer system.</title>
        <authorList>
            <person name="Anantharaman K."/>
            <person name="Brown C.T."/>
            <person name="Hug L.A."/>
            <person name="Sharon I."/>
            <person name="Castelle C.J."/>
            <person name="Probst A.J."/>
            <person name="Thomas B.C."/>
            <person name="Singh A."/>
            <person name="Wilkins M.J."/>
            <person name="Karaoz U."/>
            <person name="Brodie E.L."/>
            <person name="Williams K.H."/>
            <person name="Hubbard S.S."/>
            <person name="Banfield J.F."/>
        </authorList>
    </citation>
    <scope>NUCLEOTIDE SEQUENCE [LARGE SCALE GENOMIC DNA]</scope>
</reference>
<feature type="domain" description="Methyltransferase putative zinc binding" evidence="1">
    <location>
        <begin position="1"/>
        <end position="45"/>
    </location>
</feature>
<dbReference type="STRING" id="1802485.A2V97_00590"/>
<evidence type="ECO:0000313" key="3">
    <source>
        <dbReference type="EMBL" id="OGM15468.1"/>
    </source>
</evidence>
<dbReference type="InterPro" id="IPR013630">
    <property type="entry name" value="Methyltransf_Zn-bd_dom_put"/>
</dbReference>
<evidence type="ECO:0000259" key="2">
    <source>
        <dbReference type="Pfam" id="PF08484"/>
    </source>
</evidence>
<sequence>MPVPNGFRKKEELGKKEKKYELCCCFCETCGHVQLSGVVRPQLMFTNYVYIPSTSKVMMNNFSRLAHQAYVAKSLDEFSLVLDIGSNDGSLLTFFKAYGSKVVGIDPAENISKVAELNGIPTEIGLFNLASANKVKKKYGAADVITATNVIAHIDDLYGVFRGVDTLLKKDGLFITEFPYLLDLIDKLEFDTIYHEHLSYFAISPWKFLVEKFGFEICDLERLQIHGGSIRLTHRRKSSHKNKANRIVDYFINLEEERKLNERQTYDLFSQKVIGLKKSLTELIDGLKKQGKRIVGYGAAAKGNVLTNLFNIGRDKLDYIVDSTPYKLGLYTPGMNIPIFAENRLLKDMPDYALILAWNFANEIMEKQKAYKAKGGKFIIPLPSVTII</sequence>
<organism evidence="3 4">
    <name type="scientific">Candidatus Woesebacteria bacterium RBG_16_42_24</name>
    <dbReference type="NCBI Taxonomy" id="1802485"/>
    <lineage>
        <taxon>Bacteria</taxon>
        <taxon>Candidatus Woeseibacteriota</taxon>
    </lineage>
</organism>
<protein>
    <recommendedName>
        <fullName evidence="5">Methyltransferase</fullName>
    </recommendedName>
</protein>
<feature type="domain" description="C-methyltransferase" evidence="2">
    <location>
        <begin position="225"/>
        <end position="383"/>
    </location>
</feature>
<proteinExistence type="predicted"/>
<dbReference type="CDD" id="cd02440">
    <property type="entry name" value="AdoMet_MTases"/>
    <property type="match status" value="1"/>
</dbReference>
<dbReference type="InterPro" id="IPR013691">
    <property type="entry name" value="MeTrfase_14"/>
</dbReference>
<dbReference type="SUPFAM" id="SSF53335">
    <property type="entry name" value="S-adenosyl-L-methionine-dependent methyltransferases"/>
    <property type="match status" value="1"/>
</dbReference>
<evidence type="ECO:0000313" key="4">
    <source>
        <dbReference type="Proteomes" id="UP000177382"/>
    </source>
</evidence>
<dbReference type="Pfam" id="PF08421">
    <property type="entry name" value="Methyltransf_13"/>
    <property type="match status" value="1"/>
</dbReference>
<comment type="caution">
    <text evidence="3">The sequence shown here is derived from an EMBL/GenBank/DDBJ whole genome shotgun (WGS) entry which is preliminary data.</text>
</comment>
<dbReference type="AlphaFoldDB" id="A0A1F7XM73"/>
<evidence type="ECO:0000259" key="1">
    <source>
        <dbReference type="Pfam" id="PF08421"/>
    </source>
</evidence>
<dbReference type="InterPro" id="IPR029063">
    <property type="entry name" value="SAM-dependent_MTases_sf"/>
</dbReference>
<dbReference type="Pfam" id="PF13489">
    <property type="entry name" value="Methyltransf_23"/>
    <property type="match status" value="1"/>
</dbReference>
<dbReference type="Gene3D" id="6.20.50.110">
    <property type="entry name" value="Methyltransferase, zinc-binding domain"/>
    <property type="match status" value="1"/>
</dbReference>
<gene>
    <name evidence="3" type="ORF">A2V97_00590</name>
</gene>
<dbReference type="InterPro" id="IPR038576">
    <property type="entry name" value="Methyltransf_Zn-bd_dom_put_sf"/>
</dbReference>
<accession>A0A1F7XM73</accession>
<dbReference type="Pfam" id="PF08484">
    <property type="entry name" value="Methyltransf_14"/>
    <property type="match status" value="1"/>
</dbReference>
<evidence type="ECO:0008006" key="5">
    <source>
        <dbReference type="Google" id="ProtNLM"/>
    </source>
</evidence>
<dbReference type="EMBL" id="MGFX01000005">
    <property type="protein sequence ID" value="OGM15468.1"/>
    <property type="molecule type" value="Genomic_DNA"/>
</dbReference>
<dbReference type="PANTHER" id="PTHR43861:SF5">
    <property type="entry name" value="BLL5978 PROTEIN"/>
    <property type="match status" value="1"/>
</dbReference>
<name>A0A1F7XM73_9BACT</name>
<dbReference type="Proteomes" id="UP000177382">
    <property type="component" value="Unassembled WGS sequence"/>
</dbReference>
<dbReference type="Gene3D" id="3.40.50.150">
    <property type="entry name" value="Vaccinia Virus protein VP39"/>
    <property type="match status" value="1"/>
</dbReference>
<dbReference type="Gene3D" id="3.40.50.720">
    <property type="entry name" value="NAD(P)-binding Rossmann-like Domain"/>
    <property type="match status" value="1"/>
</dbReference>